<feature type="transmembrane region" description="Helical" evidence="5">
    <location>
        <begin position="112"/>
        <end position="133"/>
    </location>
</feature>
<evidence type="ECO:0000256" key="1">
    <source>
        <dbReference type="ARBA" id="ARBA00004651"/>
    </source>
</evidence>
<feature type="transmembrane region" description="Helical" evidence="5">
    <location>
        <begin position="12"/>
        <end position="32"/>
    </location>
</feature>
<dbReference type="PANTHER" id="PTHR23542:SF1">
    <property type="entry name" value="MAJOR FACILITATOR SUPERFAMILY (MFS) PROFILE DOMAIN-CONTAINING PROTEIN"/>
    <property type="match status" value="1"/>
</dbReference>
<feature type="domain" description="Major facilitator superfamily (MFS) profile" evidence="6">
    <location>
        <begin position="218"/>
        <end position="408"/>
    </location>
</feature>
<feature type="transmembrane region" description="Helical" evidence="5">
    <location>
        <begin position="348"/>
        <end position="372"/>
    </location>
</feature>
<keyword evidence="3 5" id="KW-1133">Transmembrane helix</keyword>
<dbReference type="PANTHER" id="PTHR23542">
    <property type="match status" value="1"/>
</dbReference>
<dbReference type="EMBL" id="JAKNCJ010000011">
    <property type="protein sequence ID" value="MCL6424327.1"/>
    <property type="molecule type" value="Genomic_DNA"/>
</dbReference>
<dbReference type="Pfam" id="PF07690">
    <property type="entry name" value="MFS_1"/>
    <property type="match status" value="1"/>
</dbReference>
<keyword evidence="8" id="KW-1185">Reference proteome</keyword>
<dbReference type="InterPro" id="IPR011701">
    <property type="entry name" value="MFS"/>
</dbReference>
<evidence type="ECO:0000313" key="8">
    <source>
        <dbReference type="Proteomes" id="UP001203761"/>
    </source>
</evidence>
<dbReference type="InterPro" id="IPR036259">
    <property type="entry name" value="MFS_trans_sf"/>
</dbReference>
<evidence type="ECO:0000313" key="7">
    <source>
        <dbReference type="EMBL" id="MCL6424327.1"/>
    </source>
</evidence>
<evidence type="ECO:0000256" key="3">
    <source>
        <dbReference type="ARBA" id="ARBA00022989"/>
    </source>
</evidence>
<feature type="transmembrane region" description="Helical" evidence="5">
    <location>
        <begin position="181"/>
        <end position="198"/>
    </location>
</feature>
<feature type="transmembrane region" description="Helical" evidence="5">
    <location>
        <begin position="314"/>
        <end position="336"/>
    </location>
</feature>
<sequence length="408" mass="40070">MPSSSTGILAQYGALLNITTPGALALALGARAPYAMIPLGVLTGVTASTGSIASGGAATGVVSIAGAVGGPLIGRWADSAGQRRVLLTIAPLNLLAMAAMLLALAQSWNGPLLWAVCLWLGASTVPVGSFTRARWIERTDDPRTLSTAFSYESTVDEITFVLGPALVGIAASAAFPSAPMMLAAALVLLAGIPFALTAPRALGATATQSAGPAPRIGRVILAILPALITMICIGTVFGSLQTGTTERAAELGSPGLAGLIYAVGGIGSAVTALLAVLIPERVALAARVLLGGLGIGAGALAVALALAVQGSLPATAAILLVIGLFIGPTMVTAFTLAERRTQRGGTAVAMTTMGSAVTVGVSIGATAGGYLAGSSGSAAAYLVAMGAAVVIALTGGLLLARGRSVRTL</sequence>
<dbReference type="PROSITE" id="PS50850">
    <property type="entry name" value="MFS"/>
    <property type="match status" value="1"/>
</dbReference>
<proteinExistence type="predicted"/>
<dbReference type="Gene3D" id="1.20.1250.20">
    <property type="entry name" value="MFS general substrate transporter like domains"/>
    <property type="match status" value="2"/>
</dbReference>
<keyword evidence="2 5" id="KW-0812">Transmembrane</keyword>
<feature type="transmembrane region" description="Helical" evidence="5">
    <location>
        <begin position="378"/>
        <end position="400"/>
    </location>
</feature>
<accession>A0ABT0R318</accession>
<dbReference type="InterPro" id="IPR020846">
    <property type="entry name" value="MFS_dom"/>
</dbReference>
<reference evidence="7" key="1">
    <citation type="submission" date="2022-02" db="EMBL/GenBank/DDBJ databases">
        <authorList>
            <person name="Lee M."/>
            <person name="Kim S.-J."/>
            <person name="Jung M.-Y."/>
        </authorList>
    </citation>
    <scope>NUCLEOTIDE SEQUENCE</scope>
    <source>
        <strain evidence="7">JHP9</strain>
    </source>
</reference>
<gene>
    <name evidence="7" type="ORF">Bequi_13225</name>
</gene>
<feature type="transmembrane region" description="Helical" evidence="5">
    <location>
        <begin position="52"/>
        <end position="73"/>
    </location>
</feature>
<feature type="transmembrane region" description="Helical" evidence="5">
    <location>
        <begin position="284"/>
        <end position="308"/>
    </location>
</feature>
<organism evidence="7 8">
    <name type="scientific">Brachybacterium equifaecis</name>
    <dbReference type="NCBI Taxonomy" id="2910770"/>
    <lineage>
        <taxon>Bacteria</taxon>
        <taxon>Bacillati</taxon>
        <taxon>Actinomycetota</taxon>
        <taxon>Actinomycetes</taxon>
        <taxon>Micrococcales</taxon>
        <taxon>Dermabacteraceae</taxon>
        <taxon>Brachybacterium</taxon>
    </lineage>
</organism>
<protein>
    <submittedName>
        <fullName evidence="7">MFS transporter</fullName>
    </submittedName>
</protein>
<comment type="caution">
    <text evidence="7">The sequence shown here is derived from an EMBL/GenBank/DDBJ whole genome shotgun (WGS) entry which is preliminary data.</text>
</comment>
<feature type="transmembrane region" description="Helical" evidence="5">
    <location>
        <begin position="258"/>
        <end position="277"/>
    </location>
</feature>
<evidence type="ECO:0000259" key="6">
    <source>
        <dbReference type="PROSITE" id="PS50850"/>
    </source>
</evidence>
<evidence type="ECO:0000256" key="5">
    <source>
        <dbReference type="SAM" id="Phobius"/>
    </source>
</evidence>
<dbReference type="RefSeq" id="WP_249738405.1">
    <property type="nucleotide sequence ID" value="NZ_JAKNCJ010000011.1"/>
</dbReference>
<feature type="transmembrane region" description="Helical" evidence="5">
    <location>
        <begin position="154"/>
        <end position="175"/>
    </location>
</feature>
<comment type="subcellular location">
    <subcellularLocation>
        <location evidence="1">Cell membrane</location>
        <topology evidence="1">Multi-pass membrane protein</topology>
    </subcellularLocation>
</comment>
<evidence type="ECO:0000256" key="2">
    <source>
        <dbReference type="ARBA" id="ARBA00022692"/>
    </source>
</evidence>
<feature type="transmembrane region" description="Helical" evidence="5">
    <location>
        <begin position="85"/>
        <end position="106"/>
    </location>
</feature>
<name>A0ABT0R318_9MICO</name>
<dbReference type="SUPFAM" id="SSF103473">
    <property type="entry name" value="MFS general substrate transporter"/>
    <property type="match status" value="1"/>
</dbReference>
<dbReference type="Proteomes" id="UP001203761">
    <property type="component" value="Unassembled WGS sequence"/>
</dbReference>
<evidence type="ECO:0000256" key="4">
    <source>
        <dbReference type="ARBA" id="ARBA00023136"/>
    </source>
</evidence>
<keyword evidence="4 5" id="KW-0472">Membrane</keyword>
<feature type="transmembrane region" description="Helical" evidence="5">
    <location>
        <begin position="219"/>
        <end position="238"/>
    </location>
</feature>